<comment type="caution">
    <text evidence="1">The sequence shown here is derived from an EMBL/GenBank/DDBJ whole genome shotgun (WGS) entry which is preliminary data.</text>
</comment>
<reference evidence="1" key="1">
    <citation type="submission" date="2009-02" db="EMBL/GenBank/DDBJ databases">
        <authorList>
            <person name="Fulton L."/>
            <person name="Clifton S."/>
            <person name="Fulton B."/>
            <person name="Xu J."/>
            <person name="Minx P."/>
            <person name="Pepin K.H."/>
            <person name="Johnson M."/>
            <person name="Bhonagiri V."/>
            <person name="Nash W.E."/>
            <person name="Mardis E.R."/>
            <person name="Wilson R.K."/>
        </authorList>
    </citation>
    <scope>NUCLEOTIDE SEQUENCE [LARGE SCALE GENOMIC DNA]</scope>
    <source>
        <strain evidence="1">DSM 15053</strain>
    </source>
</reference>
<evidence type="ECO:0000313" key="2">
    <source>
        <dbReference type="Proteomes" id="UP000004893"/>
    </source>
</evidence>
<dbReference type="Proteomes" id="UP000004893">
    <property type="component" value="Unassembled WGS sequence"/>
</dbReference>
<dbReference type="RefSeq" id="WP_006444593.1">
    <property type="nucleotide sequence ID" value="NZ_CP036524.1"/>
</dbReference>
<protein>
    <submittedName>
        <fullName evidence="1">Uncharacterized protein</fullName>
    </submittedName>
</protein>
<organism evidence="1 2">
    <name type="scientific">[Clostridium] hylemonae DSM 15053</name>
    <dbReference type="NCBI Taxonomy" id="553973"/>
    <lineage>
        <taxon>Bacteria</taxon>
        <taxon>Bacillati</taxon>
        <taxon>Bacillota</taxon>
        <taxon>Clostridia</taxon>
        <taxon>Lachnospirales</taxon>
        <taxon>Lachnospiraceae</taxon>
    </lineage>
</organism>
<dbReference type="EMBL" id="ABYI02000040">
    <property type="protein sequence ID" value="EEG72599.1"/>
    <property type="molecule type" value="Genomic_DNA"/>
</dbReference>
<dbReference type="STRING" id="553973.CLOHYLEM_07237"/>
<proteinExistence type="predicted"/>
<gene>
    <name evidence="1" type="ORF">CLOHYLEM_07237</name>
</gene>
<keyword evidence="2" id="KW-1185">Reference proteome</keyword>
<evidence type="ECO:0000313" key="1">
    <source>
        <dbReference type="EMBL" id="EEG72599.1"/>
    </source>
</evidence>
<sequence length="49" mass="5679">MQREEKNVEITGDLSLEFKEMQKLVDEEVGVPYSTWSKACTTFFTIICC</sequence>
<name>C0C562_9FIRM</name>
<accession>C0C562</accession>
<dbReference type="HOGENOM" id="CLU_3134112_0_0_9"/>
<dbReference type="AlphaFoldDB" id="C0C562"/>
<reference evidence="1" key="2">
    <citation type="submission" date="2013-06" db="EMBL/GenBank/DDBJ databases">
        <title>Draft genome sequence of Clostridium hylemonae (DSM 15053).</title>
        <authorList>
            <person name="Sudarsanam P."/>
            <person name="Ley R."/>
            <person name="Guruge J."/>
            <person name="Turnbaugh P.J."/>
            <person name="Mahowald M."/>
            <person name="Liep D."/>
            <person name="Gordon J."/>
        </authorList>
    </citation>
    <scope>NUCLEOTIDE SEQUENCE</scope>
    <source>
        <strain evidence="1">DSM 15053</strain>
    </source>
</reference>